<organism evidence="1 2">
    <name type="scientific">Lactiplantibacillus pentosus</name>
    <name type="common">Lactobacillus pentosus</name>
    <dbReference type="NCBI Taxonomy" id="1589"/>
    <lineage>
        <taxon>Bacteria</taxon>
        <taxon>Bacillati</taxon>
        <taxon>Bacillota</taxon>
        <taxon>Bacilli</taxon>
        <taxon>Lactobacillales</taxon>
        <taxon>Lactobacillaceae</taxon>
        <taxon>Lactiplantibacillus</taxon>
    </lineage>
</organism>
<evidence type="ECO:0000313" key="1">
    <source>
        <dbReference type="EMBL" id="MDT7038462.1"/>
    </source>
</evidence>
<dbReference type="Proteomes" id="UP001263852">
    <property type="component" value="Unassembled WGS sequence"/>
</dbReference>
<comment type="caution">
    <text evidence="1">The sequence shown here is derived from an EMBL/GenBank/DDBJ whole genome shotgun (WGS) entry which is preliminary data.</text>
</comment>
<evidence type="ECO:0000313" key="2">
    <source>
        <dbReference type="Proteomes" id="UP001263852"/>
    </source>
</evidence>
<proteinExistence type="predicted"/>
<sequence>MNNYLVTFNPEKDLNSEFAVTIRTTLENLSPDKWVQIFPFQIAIQSELTITELKQELSKIEKSQRVSIVRFDAWSTNEERSSQFLSEYGY</sequence>
<gene>
    <name evidence="1" type="ORF">RI555_05505</name>
</gene>
<dbReference type="AlphaFoldDB" id="A0AAW8WEI7"/>
<accession>A0AAW8WEI7</accession>
<reference evidence="1" key="1">
    <citation type="submission" date="2023-08" db="EMBL/GenBank/DDBJ databases">
        <authorList>
            <person name="Page C.A."/>
            <person name="Perez-Diaz I.M."/>
        </authorList>
    </citation>
    <scope>NUCLEOTIDE SEQUENCE</scope>
    <source>
        <strain evidence="1">1.8.9</strain>
    </source>
</reference>
<protein>
    <submittedName>
        <fullName evidence="1">Uncharacterized protein</fullName>
    </submittedName>
</protein>
<dbReference type="EMBL" id="JAVLAO010000001">
    <property type="protein sequence ID" value="MDT7038462.1"/>
    <property type="molecule type" value="Genomic_DNA"/>
</dbReference>
<dbReference type="RefSeq" id="WP_046811054.1">
    <property type="nucleotide sequence ID" value="NZ_JAGHKR010000018.1"/>
</dbReference>
<name>A0AAW8WEI7_LACPE</name>